<dbReference type="GO" id="GO:0009263">
    <property type="term" value="P:deoxyribonucleotide biosynthetic process"/>
    <property type="evidence" value="ECO:0007669"/>
    <property type="project" value="UniProtKB-KW"/>
</dbReference>
<dbReference type="UniPathway" id="UPA00326"/>
<evidence type="ECO:0000256" key="4">
    <source>
        <dbReference type="RuleBase" id="RU003410"/>
    </source>
</evidence>
<dbReference type="EC" id="1.17.4.1" evidence="2 4"/>
<comment type="catalytic activity">
    <reaction evidence="4">
        <text>a 2'-deoxyribonucleoside 5'-diphosphate + [thioredoxin]-disulfide + H2O = a ribonucleoside 5'-diphosphate + [thioredoxin]-dithiol</text>
        <dbReference type="Rhea" id="RHEA:23252"/>
        <dbReference type="Rhea" id="RHEA-COMP:10698"/>
        <dbReference type="Rhea" id="RHEA-COMP:10700"/>
        <dbReference type="ChEBI" id="CHEBI:15377"/>
        <dbReference type="ChEBI" id="CHEBI:29950"/>
        <dbReference type="ChEBI" id="CHEBI:50058"/>
        <dbReference type="ChEBI" id="CHEBI:57930"/>
        <dbReference type="ChEBI" id="CHEBI:73316"/>
        <dbReference type="EC" id="1.17.4.1"/>
    </reaction>
</comment>
<dbReference type="InterPro" id="IPR000788">
    <property type="entry name" value="RNR_lg_C"/>
</dbReference>
<dbReference type="InterPro" id="IPR013509">
    <property type="entry name" value="RNR_lsu_N"/>
</dbReference>
<dbReference type="InterPro" id="IPR039718">
    <property type="entry name" value="Rrm1"/>
</dbReference>
<dbReference type="SUPFAM" id="SSF51998">
    <property type="entry name" value="PFL-like glycyl radical enzymes"/>
    <property type="match status" value="1"/>
</dbReference>
<dbReference type="EMBL" id="OC902399">
    <property type="protein sequence ID" value="CAD7649507.1"/>
    <property type="molecule type" value="Genomic_DNA"/>
</dbReference>
<name>A0A7R9LX43_9ACAR</name>
<feature type="domain" description="Ribonucleotide reductase large subunit C-terminal" evidence="6">
    <location>
        <begin position="137"/>
        <end position="215"/>
    </location>
</feature>
<dbReference type="GO" id="GO:0005524">
    <property type="term" value="F:ATP binding"/>
    <property type="evidence" value="ECO:0007669"/>
    <property type="project" value="InterPro"/>
</dbReference>
<sequence>RIAVSNLHKETTKNFSDVIRALYAVTDAANGRKTPLISEETYRVVMDNAERLNSAIIYDRDFHYQYFGFKTLERSYLLRIGGKIVERPQHLLMRAAVGIHGQDIDAAIETYNLMSERWFTHASPTLFNAGTPRPQLSSCFLLTMSEDSIEGIFDTLKQCAVISKAAGGIGLNVHCIRAAGTPINGTNGISNGLVPMLRCYNNVARYVDQGGNKRP</sequence>
<dbReference type="GO" id="GO:0005971">
    <property type="term" value="C:ribonucleoside-diphosphate reductase complex"/>
    <property type="evidence" value="ECO:0007669"/>
    <property type="project" value="TreeGrafter"/>
</dbReference>
<evidence type="ECO:0000259" key="5">
    <source>
        <dbReference type="Pfam" id="PF00317"/>
    </source>
</evidence>
<dbReference type="OrthoDB" id="6410091at2759"/>
<dbReference type="EMBL" id="CAJPIZ010047824">
    <property type="protein sequence ID" value="CAG2122472.1"/>
    <property type="molecule type" value="Genomic_DNA"/>
</dbReference>
<dbReference type="Pfam" id="PF02867">
    <property type="entry name" value="Ribonuc_red_lgC"/>
    <property type="match status" value="1"/>
</dbReference>
<organism evidence="7">
    <name type="scientific">Medioppia subpectinata</name>
    <dbReference type="NCBI Taxonomy" id="1979941"/>
    <lineage>
        <taxon>Eukaryota</taxon>
        <taxon>Metazoa</taxon>
        <taxon>Ecdysozoa</taxon>
        <taxon>Arthropoda</taxon>
        <taxon>Chelicerata</taxon>
        <taxon>Arachnida</taxon>
        <taxon>Acari</taxon>
        <taxon>Acariformes</taxon>
        <taxon>Sarcoptiformes</taxon>
        <taxon>Oribatida</taxon>
        <taxon>Brachypylina</taxon>
        <taxon>Oppioidea</taxon>
        <taxon>Oppiidae</taxon>
        <taxon>Medioppia</taxon>
    </lineage>
</organism>
<dbReference type="SUPFAM" id="SSF48168">
    <property type="entry name" value="R1 subunit of ribonucleotide reductase, N-terminal domain"/>
    <property type="match status" value="1"/>
</dbReference>
<reference evidence="7" key="1">
    <citation type="submission" date="2020-11" db="EMBL/GenBank/DDBJ databases">
        <authorList>
            <person name="Tran Van P."/>
        </authorList>
    </citation>
    <scope>NUCLEOTIDE SEQUENCE</scope>
</reference>
<feature type="domain" description="Ribonucleotide reductase large subunit N-terminal" evidence="5">
    <location>
        <begin position="64"/>
        <end position="133"/>
    </location>
</feature>
<dbReference type="GO" id="GO:0004748">
    <property type="term" value="F:ribonucleoside-diphosphate reductase activity, thioredoxin disulfide as acceptor"/>
    <property type="evidence" value="ECO:0007669"/>
    <property type="project" value="UniProtKB-EC"/>
</dbReference>
<evidence type="ECO:0000256" key="3">
    <source>
        <dbReference type="ARBA" id="ARBA00023002"/>
    </source>
</evidence>
<comment type="function">
    <text evidence="4">Provides the precursors necessary for DNA synthesis. Catalyzes the biosynthesis of deoxyribonucleotides from the corresponding ribonucleotides.</text>
</comment>
<evidence type="ECO:0000259" key="6">
    <source>
        <dbReference type="Pfam" id="PF02867"/>
    </source>
</evidence>
<keyword evidence="4" id="KW-0215">Deoxyribonucleotide synthesis</keyword>
<dbReference type="InterPro" id="IPR008926">
    <property type="entry name" value="RNR_R1-su_N"/>
</dbReference>
<accession>A0A7R9LX43</accession>
<dbReference type="PANTHER" id="PTHR11573:SF6">
    <property type="entry name" value="RIBONUCLEOSIDE-DIPHOSPHATE REDUCTASE LARGE SUBUNIT"/>
    <property type="match status" value="1"/>
</dbReference>
<keyword evidence="8" id="KW-1185">Reference proteome</keyword>
<evidence type="ECO:0000256" key="2">
    <source>
        <dbReference type="ARBA" id="ARBA00012274"/>
    </source>
</evidence>
<protein>
    <recommendedName>
        <fullName evidence="2 4">Ribonucleoside-diphosphate reductase</fullName>
        <ecNumber evidence="2 4">1.17.4.1</ecNumber>
    </recommendedName>
</protein>
<gene>
    <name evidence="7" type="ORF">OSB1V03_LOCUS22418</name>
</gene>
<comment type="similarity">
    <text evidence="1 4">Belongs to the ribonucleoside diphosphate reductase large chain family.</text>
</comment>
<keyword evidence="3 4" id="KW-0560">Oxidoreductase</keyword>
<dbReference type="Proteomes" id="UP000759131">
    <property type="component" value="Unassembled WGS sequence"/>
</dbReference>
<evidence type="ECO:0000313" key="8">
    <source>
        <dbReference type="Proteomes" id="UP000759131"/>
    </source>
</evidence>
<evidence type="ECO:0000313" key="7">
    <source>
        <dbReference type="EMBL" id="CAD7649507.1"/>
    </source>
</evidence>
<dbReference type="Gene3D" id="3.20.70.20">
    <property type="match status" value="1"/>
</dbReference>
<dbReference type="PANTHER" id="PTHR11573">
    <property type="entry name" value="RIBONUCLEOSIDE-DIPHOSPHATE REDUCTASE LARGE CHAIN"/>
    <property type="match status" value="1"/>
</dbReference>
<evidence type="ECO:0000256" key="1">
    <source>
        <dbReference type="ARBA" id="ARBA00010406"/>
    </source>
</evidence>
<proteinExistence type="inferred from homology"/>
<feature type="non-terminal residue" evidence="7">
    <location>
        <position position="215"/>
    </location>
</feature>
<dbReference type="FunFam" id="3.20.70.20:FF:000041">
    <property type="entry name" value="Ribonucleotide reductase catalytic subunit M1"/>
    <property type="match status" value="1"/>
</dbReference>
<dbReference type="Pfam" id="PF00317">
    <property type="entry name" value="Ribonuc_red_lgN"/>
    <property type="match status" value="1"/>
</dbReference>
<dbReference type="AlphaFoldDB" id="A0A7R9LX43"/>
<feature type="non-terminal residue" evidence="7">
    <location>
        <position position="1"/>
    </location>
</feature>